<dbReference type="AlphaFoldDB" id="A0A6J7FS12"/>
<sequence length="136" mass="14697">MTMTSPPLPNTETPLLRQLLDEIRANPTVASAVRRELAVTDDDLLTCEQMAPRFGKSSKTIERWCRAGRIPTARKIGRSWMMPPDATVEPLQPVSLGDPAAPGRRGGRRPLASDDAGRSALAQLGRPARTQSAKAA</sequence>
<dbReference type="Gene3D" id="1.10.1660.20">
    <property type="match status" value="1"/>
</dbReference>
<gene>
    <name evidence="3" type="ORF">UFOPK3564_00312</name>
</gene>
<name>A0A6J7FS12_9ZZZZ</name>
<organism evidence="3">
    <name type="scientific">freshwater metagenome</name>
    <dbReference type="NCBI Taxonomy" id="449393"/>
    <lineage>
        <taxon>unclassified sequences</taxon>
        <taxon>metagenomes</taxon>
        <taxon>ecological metagenomes</taxon>
    </lineage>
</organism>
<evidence type="ECO:0000256" key="1">
    <source>
        <dbReference type="SAM" id="MobiDB-lite"/>
    </source>
</evidence>
<evidence type="ECO:0000259" key="2">
    <source>
        <dbReference type="Pfam" id="PF12728"/>
    </source>
</evidence>
<dbReference type="EMBL" id="CAFBMK010000010">
    <property type="protein sequence ID" value="CAB4896185.1"/>
    <property type="molecule type" value="Genomic_DNA"/>
</dbReference>
<reference evidence="3" key="1">
    <citation type="submission" date="2020-05" db="EMBL/GenBank/DDBJ databases">
        <authorList>
            <person name="Chiriac C."/>
            <person name="Salcher M."/>
            <person name="Ghai R."/>
            <person name="Kavagutti S V."/>
        </authorList>
    </citation>
    <scope>NUCLEOTIDE SEQUENCE</scope>
</reference>
<dbReference type="InterPro" id="IPR041657">
    <property type="entry name" value="HTH_17"/>
</dbReference>
<feature type="domain" description="Helix-turn-helix" evidence="2">
    <location>
        <begin position="44"/>
        <end position="84"/>
    </location>
</feature>
<dbReference type="SUPFAM" id="SSF46955">
    <property type="entry name" value="Putative DNA-binding domain"/>
    <property type="match status" value="1"/>
</dbReference>
<proteinExistence type="predicted"/>
<accession>A0A6J7FS12</accession>
<evidence type="ECO:0000313" key="3">
    <source>
        <dbReference type="EMBL" id="CAB4896185.1"/>
    </source>
</evidence>
<dbReference type="InterPro" id="IPR038137">
    <property type="entry name" value="Excisionase-like_sf"/>
</dbReference>
<protein>
    <submittedName>
        <fullName evidence="3">Unannotated protein</fullName>
    </submittedName>
</protein>
<dbReference type="InterPro" id="IPR009061">
    <property type="entry name" value="DNA-bd_dom_put_sf"/>
</dbReference>
<feature type="region of interest" description="Disordered" evidence="1">
    <location>
        <begin position="76"/>
        <end position="136"/>
    </location>
</feature>
<dbReference type="Pfam" id="PF12728">
    <property type="entry name" value="HTH_17"/>
    <property type="match status" value="1"/>
</dbReference>